<name>A0ABX1S773_9PSEU</name>
<dbReference type="GO" id="GO:0016829">
    <property type="term" value="F:lyase activity"/>
    <property type="evidence" value="ECO:0007669"/>
    <property type="project" value="UniProtKB-KW"/>
</dbReference>
<dbReference type="Proteomes" id="UP000820669">
    <property type="component" value="Unassembled WGS sequence"/>
</dbReference>
<evidence type="ECO:0000256" key="1">
    <source>
        <dbReference type="ARBA" id="ARBA00023277"/>
    </source>
</evidence>
<accession>A0ABX1S773</accession>
<reference evidence="3 4" key="1">
    <citation type="submission" date="2020-04" db="EMBL/GenBank/DDBJ databases">
        <authorList>
            <person name="Klaysubun C."/>
            <person name="Duangmal K."/>
            <person name="Lipun K."/>
        </authorList>
    </citation>
    <scope>NUCLEOTIDE SEQUENCE [LARGE SCALE GENOMIC DNA]</scope>
    <source>
        <strain evidence="3 4">K10HN5</strain>
    </source>
</reference>
<keyword evidence="3" id="KW-0456">Lyase</keyword>
<dbReference type="EMBL" id="JAAXLA010000011">
    <property type="protein sequence ID" value="NMH97386.1"/>
    <property type="molecule type" value="Genomic_DNA"/>
</dbReference>
<keyword evidence="1" id="KW-0119">Carbohydrate metabolism</keyword>
<dbReference type="Gene3D" id="3.40.50.10490">
    <property type="entry name" value="Glucose-6-phosphate isomerase like protein, domain 1"/>
    <property type="match status" value="1"/>
</dbReference>
<proteinExistence type="predicted"/>
<evidence type="ECO:0000313" key="3">
    <source>
        <dbReference type="EMBL" id="NMH97386.1"/>
    </source>
</evidence>
<dbReference type="NCBIfam" id="NF009222">
    <property type="entry name" value="PRK12570.1"/>
    <property type="match status" value="1"/>
</dbReference>
<organism evidence="3 4">
    <name type="scientific">Pseudonocardia acidicola</name>
    <dbReference type="NCBI Taxonomy" id="2724939"/>
    <lineage>
        <taxon>Bacteria</taxon>
        <taxon>Bacillati</taxon>
        <taxon>Actinomycetota</taxon>
        <taxon>Actinomycetes</taxon>
        <taxon>Pseudonocardiales</taxon>
        <taxon>Pseudonocardiaceae</taxon>
        <taxon>Pseudonocardia</taxon>
    </lineage>
</organism>
<dbReference type="PANTHER" id="PTHR10088">
    <property type="entry name" value="GLUCOKINASE REGULATORY PROTEIN"/>
    <property type="match status" value="1"/>
</dbReference>
<dbReference type="InterPro" id="IPR040190">
    <property type="entry name" value="MURQ/GCKR"/>
</dbReference>
<dbReference type="InterPro" id="IPR046348">
    <property type="entry name" value="SIS_dom_sf"/>
</dbReference>
<dbReference type="Pfam" id="PF13580">
    <property type="entry name" value="SIS_2"/>
    <property type="match status" value="1"/>
</dbReference>
<dbReference type="PROSITE" id="PS51464">
    <property type="entry name" value="SIS"/>
    <property type="match status" value="1"/>
</dbReference>
<dbReference type="RefSeq" id="WP_169380826.1">
    <property type="nucleotide sequence ID" value="NZ_JAAXLA010000011.1"/>
</dbReference>
<gene>
    <name evidence="3" type="ORF">HF526_08700</name>
</gene>
<dbReference type="Gene3D" id="1.10.8.1080">
    <property type="match status" value="1"/>
</dbReference>
<dbReference type="PANTHER" id="PTHR10088:SF4">
    <property type="entry name" value="GLUCOKINASE REGULATORY PROTEIN"/>
    <property type="match status" value="1"/>
</dbReference>
<comment type="caution">
    <text evidence="3">The sequence shown here is derived from an EMBL/GenBank/DDBJ whole genome shotgun (WGS) entry which is preliminary data.</text>
</comment>
<dbReference type="InterPro" id="IPR001347">
    <property type="entry name" value="SIS_dom"/>
</dbReference>
<evidence type="ECO:0000259" key="2">
    <source>
        <dbReference type="PROSITE" id="PS51464"/>
    </source>
</evidence>
<evidence type="ECO:0000313" key="4">
    <source>
        <dbReference type="Proteomes" id="UP000820669"/>
    </source>
</evidence>
<dbReference type="EC" id="4.2.1.126" evidence="3"/>
<feature type="domain" description="SIS" evidence="2">
    <location>
        <begin position="44"/>
        <end position="207"/>
    </location>
</feature>
<dbReference type="NCBIfam" id="NF003915">
    <property type="entry name" value="PRK05441.1"/>
    <property type="match status" value="1"/>
</dbReference>
<sequence>MVDHGALDLLDTEDLVDAIVTAQAHVVAVVRAAGPAIAAAAELLVTAYERGGRILLLGAGTSGRLAVMEAAEVPGTFGVPAERIVARVAGGSAEQLIGTDGAEDDTALAQRDMTDLSASEPDVLVAVAASGTTPYTLTAAEIARARGAPVVAVTNRPESPLAGAADVAVTLPVGVEVLSGSTRLAAGTAQKIALNALTTAAMVRLGRVHDRYMVDVVAANEKLVQRLTTIVAACTDASQATAEEALQRCDGNGRAAIVHLATGLPPDAAARHAAAHRTVRAAVEAGLTAAGARRR</sequence>
<keyword evidence="4" id="KW-1185">Reference proteome</keyword>
<protein>
    <submittedName>
        <fullName evidence="3">N-acetylmuramic acid 6-phosphate etherase</fullName>
        <ecNumber evidence="3">4.2.1.126</ecNumber>
    </submittedName>
</protein>
<dbReference type="SUPFAM" id="SSF53697">
    <property type="entry name" value="SIS domain"/>
    <property type="match status" value="1"/>
</dbReference>